<dbReference type="AlphaFoldDB" id="A0AA40AV36"/>
<sequence>MAAREGGGSHVHLHLKATCRWPVHSSIKESSRPACYEALVHSLQRWQWSSAAPGLLKEMSASVVQSTNPQVPGTCNMPPNLTCLVWEGTSRGQQYARWFSQLEDRRLVSIYRLPFLRSGLLEERAASSSLKRQDLEELMSYRGNTFSTYCTVYGTYPISCRSSCRLELCLPIFFSPKRETFGFCSDGNCCLLALSRLERIGRLAVLGVCLRASVCLSLVARPCAFYFIFLISLSVGERVESTHAHLT</sequence>
<dbReference type="RefSeq" id="XP_060298425.1">
    <property type="nucleotide sequence ID" value="XM_060433855.1"/>
</dbReference>
<keyword evidence="2" id="KW-1185">Reference proteome</keyword>
<gene>
    <name evidence="1" type="ORF">B0T26DRAFT_222602</name>
</gene>
<protein>
    <submittedName>
        <fullName evidence="1">Uncharacterized protein</fullName>
    </submittedName>
</protein>
<accession>A0AA40AV36</accession>
<comment type="caution">
    <text evidence="1">The sequence shown here is derived from an EMBL/GenBank/DDBJ whole genome shotgun (WGS) entry which is preliminary data.</text>
</comment>
<evidence type="ECO:0000313" key="2">
    <source>
        <dbReference type="Proteomes" id="UP001172101"/>
    </source>
</evidence>
<name>A0AA40AV36_9PEZI</name>
<proteinExistence type="predicted"/>
<dbReference type="Proteomes" id="UP001172101">
    <property type="component" value="Unassembled WGS sequence"/>
</dbReference>
<organism evidence="1 2">
    <name type="scientific">Lasiosphaeria miniovina</name>
    <dbReference type="NCBI Taxonomy" id="1954250"/>
    <lineage>
        <taxon>Eukaryota</taxon>
        <taxon>Fungi</taxon>
        <taxon>Dikarya</taxon>
        <taxon>Ascomycota</taxon>
        <taxon>Pezizomycotina</taxon>
        <taxon>Sordariomycetes</taxon>
        <taxon>Sordariomycetidae</taxon>
        <taxon>Sordariales</taxon>
        <taxon>Lasiosphaeriaceae</taxon>
        <taxon>Lasiosphaeria</taxon>
    </lineage>
</organism>
<evidence type="ECO:0000313" key="1">
    <source>
        <dbReference type="EMBL" id="KAK0722501.1"/>
    </source>
</evidence>
<dbReference type="EMBL" id="JAUIRO010000003">
    <property type="protein sequence ID" value="KAK0722501.1"/>
    <property type="molecule type" value="Genomic_DNA"/>
</dbReference>
<reference evidence="1" key="1">
    <citation type="submission" date="2023-06" db="EMBL/GenBank/DDBJ databases">
        <title>Genome-scale phylogeny and comparative genomics of the fungal order Sordariales.</title>
        <authorList>
            <consortium name="Lawrence Berkeley National Laboratory"/>
            <person name="Hensen N."/>
            <person name="Bonometti L."/>
            <person name="Westerberg I."/>
            <person name="Brannstrom I.O."/>
            <person name="Guillou S."/>
            <person name="Cros-Aarteil S."/>
            <person name="Calhoun S."/>
            <person name="Haridas S."/>
            <person name="Kuo A."/>
            <person name="Mondo S."/>
            <person name="Pangilinan J."/>
            <person name="Riley R."/>
            <person name="LaButti K."/>
            <person name="Andreopoulos B."/>
            <person name="Lipzen A."/>
            <person name="Chen C."/>
            <person name="Yanf M."/>
            <person name="Daum C."/>
            <person name="Ng V."/>
            <person name="Clum A."/>
            <person name="Steindorff A."/>
            <person name="Ohm R."/>
            <person name="Martin F."/>
            <person name="Silar P."/>
            <person name="Natvig D."/>
            <person name="Lalanne C."/>
            <person name="Gautier V."/>
            <person name="Ament-velasquez S.L."/>
            <person name="Kruys A."/>
            <person name="Hutchinson M.I."/>
            <person name="Powell A.J."/>
            <person name="Barry K."/>
            <person name="Miller A.N."/>
            <person name="Grigoriev I.V."/>
            <person name="Debuchy R."/>
            <person name="Gladieux P."/>
            <person name="Thoren M.H."/>
            <person name="Johannesson H."/>
        </authorList>
    </citation>
    <scope>NUCLEOTIDE SEQUENCE</scope>
    <source>
        <strain evidence="1">SMH2392-1A</strain>
    </source>
</reference>
<dbReference type="GeneID" id="85317125"/>